<dbReference type="PANTHER" id="PTHR48048">
    <property type="entry name" value="GLYCOSYLTRANSFERASE"/>
    <property type="match status" value="1"/>
</dbReference>
<comment type="similarity">
    <text evidence="1 3">Belongs to the UDP-glycosyltransferase family.</text>
</comment>
<accession>A0ABD1QDK7</accession>
<keyword evidence="6" id="KW-1185">Reference proteome</keyword>
<dbReference type="InterPro" id="IPR050481">
    <property type="entry name" value="UDP-glycosyltransf_plant"/>
</dbReference>
<reference evidence="6" key="1">
    <citation type="submission" date="2024-07" db="EMBL/GenBank/DDBJ databases">
        <title>Two chromosome-level genome assemblies of Korean endemic species Abeliophyllum distichum and Forsythia ovata (Oleaceae).</title>
        <authorList>
            <person name="Jang H."/>
        </authorList>
    </citation>
    <scope>NUCLEOTIDE SEQUENCE [LARGE SCALE GENOMIC DNA]</scope>
</reference>
<evidence type="ECO:0000256" key="1">
    <source>
        <dbReference type="ARBA" id="ARBA00009995"/>
    </source>
</evidence>
<protein>
    <recommendedName>
        <fullName evidence="4">Glycosyltransferase</fullName>
        <ecNumber evidence="4">2.4.1.-</ecNumber>
    </recommendedName>
</protein>
<name>A0ABD1QDK7_9LAMI</name>
<evidence type="ECO:0000256" key="3">
    <source>
        <dbReference type="RuleBase" id="RU003718"/>
    </source>
</evidence>
<dbReference type="Gene3D" id="3.40.50.2000">
    <property type="entry name" value="Glycogen Phosphorylase B"/>
    <property type="match status" value="2"/>
</dbReference>
<dbReference type="Proteomes" id="UP001604336">
    <property type="component" value="Unassembled WGS sequence"/>
</dbReference>
<sequence length="486" mass="54081">MKKAEMIFIPSPGLSHLISTVEIAKLLLQRDGRISVTVLIMMLSNDLVVENYTQKLSSASNPSSRLRLINLPGQDELVSNKSENFLFDFIESQVIHVRDILSNLIESSDSQLTGIVVDMFCTSFIDVANEFRLNSYMFFTSGAACLGLFLHLVSLVFENDQDLTQYKNSDAELHVPGFSGPVPAKVLPFIFVEDGPKSTKFLGYLKKLRQTKGIMVNTFSDLESYAIQALSSDGIGKTQKIYPVGPILNLNENESNTSKNESEEVILDWLDNQSESSVVFLCFGSMGSFDECQVKEIANALENSGQSFLWSLRKPSPKGKMEYPKAYDDPQQVLPDGFVERTKGIGKVIGWAPQMAVLSHPAVGGFVSHCGWNSTLESVWCGVPMATWPMYAEQQLNAFELVKELGIAEAIRIDFRRDFKAESPVDVVGSEEIRSAISRLMRKDENIEIRKKVSEMKNKSRMALQEGGSSYIAQSLFIEDVINSIA</sequence>
<dbReference type="Pfam" id="PF00201">
    <property type="entry name" value="UDPGT"/>
    <property type="match status" value="1"/>
</dbReference>
<keyword evidence="3" id="KW-0328">Glycosyltransferase</keyword>
<comment type="caution">
    <text evidence="5">The sequence shown here is derived from an EMBL/GenBank/DDBJ whole genome shotgun (WGS) entry which is preliminary data.</text>
</comment>
<dbReference type="FunFam" id="3.40.50.2000:FF:000056">
    <property type="entry name" value="Glycosyltransferase"/>
    <property type="match status" value="1"/>
</dbReference>
<evidence type="ECO:0000313" key="6">
    <source>
        <dbReference type="Proteomes" id="UP001604336"/>
    </source>
</evidence>
<evidence type="ECO:0000256" key="2">
    <source>
        <dbReference type="ARBA" id="ARBA00022679"/>
    </source>
</evidence>
<keyword evidence="2 3" id="KW-0808">Transferase</keyword>
<dbReference type="AlphaFoldDB" id="A0ABD1QDK7"/>
<dbReference type="EMBL" id="JBFOLK010000011">
    <property type="protein sequence ID" value="KAL2474304.1"/>
    <property type="molecule type" value="Genomic_DNA"/>
</dbReference>
<dbReference type="PROSITE" id="PS00375">
    <property type="entry name" value="UDPGT"/>
    <property type="match status" value="1"/>
</dbReference>
<dbReference type="CDD" id="cd03784">
    <property type="entry name" value="GT1_Gtf-like"/>
    <property type="match status" value="1"/>
</dbReference>
<organism evidence="5 6">
    <name type="scientific">Abeliophyllum distichum</name>
    <dbReference type="NCBI Taxonomy" id="126358"/>
    <lineage>
        <taxon>Eukaryota</taxon>
        <taxon>Viridiplantae</taxon>
        <taxon>Streptophyta</taxon>
        <taxon>Embryophyta</taxon>
        <taxon>Tracheophyta</taxon>
        <taxon>Spermatophyta</taxon>
        <taxon>Magnoliopsida</taxon>
        <taxon>eudicotyledons</taxon>
        <taxon>Gunneridae</taxon>
        <taxon>Pentapetalae</taxon>
        <taxon>asterids</taxon>
        <taxon>lamiids</taxon>
        <taxon>Lamiales</taxon>
        <taxon>Oleaceae</taxon>
        <taxon>Forsythieae</taxon>
        <taxon>Abeliophyllum</taxon>
    </lineage>
</organism>
<proteinExistence type="inferred from homology"/>
<dbReference type="SUPFAM" id="SSF53756">
    <property type="entry name" value="UDP-Glycosyltransferase/glycogen phosphorylase"/>
    <property type="match status" value="1"/>
</dbReference>
<evidence type="ECO:0000256" key="4">
    <source>
        <dbReference type="RuleBase" id="RU362057"/>
    </source>
</evidence>
<dbReference type="InterPro" id="IPR002213">
    <property type="entry name" value="UDP_glucos_trans"/>
</dbReference>
<dbReference type="PANTHER" id="PTHR48048:SF45">
    <property type="entry name" value="GLYCOSYLTRANSFERASE"/>
    <property type="match status" value="1"/>
</dbReference>
<dbReference type="InterPro" id="IPR035595">
    <property type="entry name" value="UDP_glycos_trans_CS"/>
</dbReference>
<evidence type="ECO:0000313" key="5">
    <source>
        <dbReference type="EMBL" id="KAL2474304.1"/>
    </source>
</evidence>
<dbReference type="GO" id="GO:0016757">
    <property type="term" value="F:glycosyltransferase activity"/>
    <property type="evidence" value="ECO:0007669"/>
    <property type="project" value="UniProtKB-KW"/>
</dbReference>
<gene>
    <name evidence="5" type="ORF">Adt_35040</name>
</gene>
<dbReference type="EC" id="2.4.1.-" evidence="4"/>